<feature type="region of interest" description="Disordered" evidence="1">
    <location>
        <begin position="1"/>
        <end position="64"/>
    </location>
</feature>
<sequence>MSTSSSKSKPTRVRKRVEAETTSLKRARDGSAFTRWKKSVPSEKAKKVQKEKKVKDPNMPKRPATAFFLFM</sequence>
<feature type="compositionally biased region" description="Basic and acidic residues" evidence="1">
    <location>
        <begin position="40"/>
        <end position="59"/>
    </location>
</feature>
<gene>
    <name evidence="2" type="ORF">QJS10_CPB20g01398</name>
</gene>
<dbReference type="EMBL" id="JAUJYO010000020">
    <property type="protein sequence ID" value="KAK1285512.1"/>
    <property type="molecule type" value="Genomic_DNA"/>
</dbReference>
<protein>
    <submittedName>
        <fullName evidence="2">Uncharacterized protein</fullName>
    </submittedName>
</protein>
<evidence type="ECO:0000313" key="3">
    <source>
        <dbReference type="Proteomes" id="UP001180020"/>
    </source>
</evidence>
<evidence type="ECO:0000256" key="1">
    <source>
        <dbReference type="SAM" id="MobiDB-lite"/>
    </source>
</evidence>
<dbReference type="SUPFAM" id="SSF47095">
    <property type="entry name" value="HMG-box"/>
    <property type="match status" value="1"/>
</dbReference>
<dbReference type="Proteomes" id="UP001180020">
    <property type="component" value="Unassembled WGS sequence"/>
</dbReference>
<reference evidence="2" key="1">
    <citation type="journal article" date="2023" name="Nat. Commun.">
        <title>Diploid and tetraploid genomes of Acorus and the evolution of monocots.</title>
        <authorList>
            <person name="Ma L."/>
            <person name="Liu K.W."/>
            <person name="Li Z."/>
            <person name="Hsiao Y.Y."/>
            <person name="Qi Y."/>
            <person name="Fu T."/>
            <person name="Tang G.D."/>
            <person name="Zhang D."/>
            <person name="Sun W.H."/>
            <person name="Liu D.K."/>
            <person name="Li Y."/>
            <person name="Chen G.Z."/>
            <person name="Liu X.D."/>
            <person name="Liao X.Y."/>
            <person name="Jiang Y.T."/>
            <person name="Yu X."/>
            <person name="Hao Y."/>
            <person name="Huang J."/>
            <person name="Zhao X.W."/>
            <person name="Ke S."/>
            <person name="Chen Y.Y."/>
            <person name="Wu W.L."/>
            <person name="Hsu J.L."/>
            <person name="Lin Y.F."/>
            <person name="Huang M.D."/>
            <person name="Li C.Y."/>
            <person name="Huang L."/>
            <person name="Wang Z.W."/>
            <person name="Zhao X."/>
            <person name="Zhong W.Y."/>
            <person name="Peng D.H."/>
            <person name="Ahmad S."/>
            <person name="Lan S."/>
            <person name="Zhang J.S."/>
            <person name="Tsai W.C."/>
            <person name="Van de Peer Y."/>
            <person name="Liu Z.J."/>
        </authorList>
    </citation>
    <scope>NUCLEOTIDE SEQUENCE</scope>
    <source>
        <strain evidence="2">CP</strain>
    </source>
</reference>
<evidence type="ECO:0000313" key="2">
    <source>
        <dbReference type="EMBL" id="KAK1285512.1"/>
    </source>
</evidence>
<name>A0AAV9C9S8_ACOCL</name>
<accession>A0AAV9C9S8</accession>
<reference evidence="2" key="2">
    <citation type="submission" date="2023-06" db="EMBL/GenBank/DDBJ databases">
        <authorList>
            <person name="Ma L."/>
            <person name="Liu K.-W."/>
            <person name="Li Z."/>
            <person name="Hsiao Y.-Y."/>
            <person name="Qi Y."/>
            <person name="Fu T."/>
            <person name="Tang G."/>
            <person name="Zhang D."/>
            <person name="Sun W.-H."/>
            <person name="Liu D.-K."/>
            <person name="Li Y."/>
            <person name="Chen G.-Z."/>
            <person name="Liu X.-D."/>
            <person name="Liao X.-Y."/>
            <person name="Jiang Y.-T."/>
            <person name="Yu X."/>
            <person name="Hao Y."/>
            <person name="Huang J."/>
            <person name="Zhao X.-W."/>
            <person name="Ke S."/>
            <person name="Chen Y.-Y."/>
            <person name="Wu W.-L."/>
            <person name="Hsu J.-L."/>
            <person name="Lin Y.-F."/>
            <person name="Huang M.-D."/>
            <person name="Li C.-Y."/>
            <person name="Huang L."/>
            <person name="Wang Z.-W."/>
            <person name="Zhao X."/>
            <person name="Zhong W.-Y."/>
            <person name="Peng D.-H."/>
            <person name="Ahmad S."/>
            <person name="Lan S."/>
            <person name="Zhang J.-S."/>
            <person name="Tsai W.-C."/>
            <person name="Van De Peer Y."/>
            <person name="Liu Z.-J."/>
        </authorList>
    </citation>
    <scope>NUCLEOTIDE SEQUENCE</scope>
    <source>
        <strain evidence="2">CP</strain>
        <tissue evidence="2">Leaves</tissue>
    </source>
</reference>
<dbReference type="AlphaFoldDB" id="A0AAV9C9S8"/>
<organism evidence="2 3">
    <name type="scientific">Acorus calamus</name>
    <name type="common">Sweet flag</name>
    <dbReference type="NCBI Taxonomy" id="4465"/>
    <lineage>
        <taxon>Eukaryota</taxon>
        <taxon>Viridiplantae</taxon>
        <taxon>Streptophyta</taxon>
        <taxon>Embryophyta</taxon>
        <taxon>Tracheophyta</taxon>
        <taxon>Spermatophyta</taxon>
        <taxon>Magnoliopsida</taxon>
        <taxon>Liliopsida</taxon>
        <taxon>Acoraceae</taxon>
        <taxon>Acorus</taxon>
    </lineage>
</organism>
<dbReference type="Gene3D" id="1.10.30.10">
    <property type="entry name" value="High mobility group box domain"/>
    <property type="match status" value="1"/>
</dbReference>
<proteinExistence type="predicted"/>
<dbReference type="InterPro" id="IPR036910">
    <property type="entry name" value="HMG_box_dom_sf"/>
</dbReference>
<keyword evidence="3" id="KW-1185">Reference proteome</keyword>
<comment type="caution">
    <text evidence="2">The sequence shown here is derived from an EMBL/GenBank/DDBJ whole genome shotgun (WGS) entry which is preliminary data.</text>
</comment>